<keyword evidence="4 6" id="KW-1133">Transmembrane helix</keyword>
<comment type="subcellular location">
    <subcellularLocation>
        <location evidence="1">Cell membrane</location>
        <topology evidence="1">Multi-pass membrane protein</topology>
    </subcellularLocation>
</comment>
<dbReference type="InterPro" id="IPR003660">
    <property type="entry name" value="HAMP_dom"/>
</dbReference>
<dbReference type="HOGENOM" id="CLU_025435_0_0_7"/>
<dbReference type="InterPro" id="IPR000700">
    <property type="entry name" value="PAS-assoc_C"/>
</dbReference>
<dbReference type="EMBL" id="CP001197">
    <property type="protein sequence ID" value="ACL08056.1"/>
    <property type="molecule type" value="Genomic_DNA"/>
</dbReference>
<keyword evidence="2" id="KW-1003">Cell membrane</keyword>
<dbReference type="Pfam" id="PF00672">
    <property type="entry name" value="HAMP"/>
    <property type="match status" value="1"/>
</dbReference>
<dbReference type="SUPFAM" id="SSF158472">
    <property type="entry name" value="HAMP domain-like"/>
    <property type="match status" value="1"/>
</dbReference>
<feature type="transmembrane region" description="Helical" evidence="6">
    <location>
        <begin position="12"/>
        <end position="33"/>
    </location>
</feature>
<dbReference type="AlphaFoldDB" id="B8DK94"/>
<organism evidence="10">
    <name type="scientific">Nitratidesulfovibrio vulgaris (strain DSM 19637 / Miyazaki F)</name>
    <name type="common">Desulfovibrio vulgaris</name>
    <dbReference type="NCBI Taxonomy" id="883"/>
    <lineage>
        <taxon>Bacteria</taxon>
        <taxon>Pseudomonadati</taxon>
        <taxon>Thermodesulfobacteriota</taxon>
        <taxon>Desulfovibrionia</taxon>
        <taxon>Desulfovibrionales</taxon>
        <taxon>Desulfovibrionaceae</taxon>
        <taxon>Nitratidesulfovibrio</taxon>
    </lineage>
</organism>
<dbReference type="KEGG" id="dvm:DvMF_1102"/>
<dbReference type="CDD" id="cd06225">
    <property type="entry name" value="HAMP"/>
    <property type="match status" value="1"/>
</dbReference>
<evidence type="ECO:0000256" key="6">
    <source>
        <dbReference type="SAM" id="Phobius"/>
    </source>
</evidence>
<reference evidence="10" key="1">
    <citation type="submission" date="2008-10" db="EMBL/GenBank/DDBJ databases">
        <title>Complete sequence of Desulfovibrio vulgaris str. 'Miyazaki F'.</title>
        <authorList>
            <person name="Lucas S."/>
            <person name="Copeland A."/>
            <person name="Lapidus A."/>
            <person name="Glavina del Rio T."/>
            <person name="Dalin E."/>
            <person name="Tice H."/>
            <person name="Bruce D."/>
            <person name="Goodwin L."/>
            <person name="Pitluck S."/>
            <person name="Sims D."/>
            <person name="Brettin T."/>
            <person name="Detter J.C."/>
            <person name="Han C."/>
            <person name="Larimer F."/>
            <person name="Land M."/>
            <person name="Hauser L."/>
            <person name="Kyrpides N."/>
            <person name="Mikhailova N."/>
            <person name="Hazen T.C."/>
            <person name="Richardson P."/>
        </authorList>
    </citation>
    <scope>NUCLEOTIDE SEQUENCE</scope>
    <source>
        <strain evidence="10">Miyazaki F</strain>
    </source>
</reference>
<feature type="domain" description="HAMP" evidence="9">
    <location>
        <begin position="328"/>
        <end position="380"/>
    </location>
</feature>
<evidence type="ECO:0000259" key="8">
    <source>
        <dbReference type="PROSITE" id="PS50113"/>
    </source>
</evidence>
<dbReference type="InterPro" id="IPR001610">
    <property type="entry name" value="PAC"/>
</dbReference>
<dbReference type="NCBIfam" id="TIGR00229">
    <property type="entry name" value="sensory_box"/>
    <property type="match status" value="2"/>
</dbReference>
<keyword evidence="3 6" id="KW-0812">Transmembrane</keyword>
<dbReference type="STRING" id="883.DvMF_1102"/>
<dbReference type="PROSITE" id="PS50885">
    <property type="entry name" value="HAMP"/>
    <property type="match status" value="1"/>
</dbReference>
<name>B8DK94_NITV9</name>
<dbReference type="PROSITE" id="PS50113">
    <property type="entry name" value="PAC"/>
    <property type="match status" value="1"/>
</dbReference>
<dbReference type="SUPFAM" id="SSF55785">
    <property type="entry name" value="PYP-like sensor domain (PAS domain)"/>
    <property type="match status" value="2"/>
</dbReference>
<evidence type="ECO:0000256" key="3">
    <source>
        <dbReference type="ARBA" id="ARBA00022692"/>
    </source>
</evidence>
<dbReference type="SMART" id="SM00086">
    <property type="entry name" value="PAC"/>
    <property type="match status" value="2"/>
</dbReference>
<evidence type="ECO:0000256" key="2">
    <source>
        <dbReference type="ARBA" id="ARBA00022475"/>
    </source>
</evidence>
<feature type="domain" description="PAS" evidence="7">
    <location>
        <begin position="543"/>
        <end position="588"/>
    </location>
</feature>
<dbReference type="InterPro" id="IPR033480">
    <property type="entry name" value="sCache_2"/>
</dbReference>
<dbReference type="GO" id="GO:0005886">
    <property type="term" value="C:plasma membrane"/>
    <property type="evidence" value="ECO:0007669"/>
    <property type="project" value="UniProtKB-SubCell"/>
</dbReference>
<dbReference type="PANTHER" id="PTHR44757:SF2">
    <property type="entry name" value="BIOFILM ARCHITECTURE MAINTENANCE PROTEIN MBAA"/>
    <property type="match status" value="1"/>
</dbReference>
<evidence type="ECO:0000313" key="10">
    <source>
        <dbReference type="EMBL" id="ACL08056.1"/>
    </source>
</evidence>
<dbReference type="InterPro" id="IPR013656">
    <property type="entry name" value="PAS_4"/>
</dbReference>
<gene>
    <name evidence="10" type="ordered locus">DvMF_1102</name>
</gene>
<accession>B8DK94</accession>
<dbReference type="eggNOG" id="COG3852">
    <property type="taxonomic scope" value="Bacteria"/>
</dbReference>
<dbReference type="CDD" id="cd12912">
    <property type="entry name" value="PDC2_MCP_like"/>
    <property type="match status" value="1"/>
</dbReference>
<dbReference type="Pfam" id="PF08269">
    <property type="entry name" value="dCache_2"/>
    <property type="match status" value="1"/>
</dbReference>
<dbReference type="Gene3D" id="3.30.450.20">
    <property type="entry name" value="PAS domain"/>
    <property type="match status" value="4"/>
</dbReference>
<dbReference type="GO" id="GO:0007165">
    <property type="term" value="P:signal transduction"/>
    <property type="evidence" value="ECO:0007669"/>
    <property type="project" value="InterPro"/>
</dbReference>
<dbReference type="InterPro" id="IPR035965">
    <property type="entry name" value="PAS-like_dom_sf"/>
</dbReference>
<dbReference type="SMART" id="SM00091">
    <property type="entry name" value="PAS"/>
    <property type="match status" value="2"/>
</dbReference>
<dbReference type="Pfam" id="PF13426">
    <property type="entry name" value="PAS_9"/>
    <property type="match status" value="1"/>
</dbReference>
<dbReference type="eggNOG" id="COG4564">
    <property type="taxonomic scope" value="Bacteria"/>
</dbReference>
<proteinExistence type="predicted"/>
<dbReference type="CDD" id="cd00130">
    <property type="entry name" value="PAS"/>
    <property type="match status" value="2"/>
</dbReference>
<dbReference type="InterPro" id="IPR052155">
    <property type="entry name" value="Biofilm_reg_signaling"/>
</dbReference>
<keyword evidence="5 6" id="KW-0472">Membrane</keyword>
<dbReference type="Gene3D" id="6.10.340.10">
    <property type="match status" value="1"/>
</dbReference>
<sequence length="687" mass="75038">MTGLGIRGKLLASYMLVFLVLLLCGGAGAYIYARNAVEQAVEERLHAATQSILGTVRVGADLAVRNYLRAASEKARDVVALEYERYRSGAITEAQAKANAAAILLRMSIARSGYIYCLTSNATLAVHPVSSLLGRDLSEFEFVRDQSRLHEGFMQYEWRNPGETHARPKALHMTWFQPWDWIISASAYREEFRNLLDVTMLRDAVLSHRVGDTGYAYIMTGAGELLVHPVMEPGDIADARDDTGRRFVREMLQKRSGRIVYSWRNPGEGHYREKIVVYAYLADYDWIVAASGYTDEIYAPLDRMRRLALVWLLAATGVVALASLYASAGITGPLRRLTERVRVGAGGDLSVRIVPETHDEIGDLANYFNRLMGNLEGHSLRMGQLVEARTAELTRLNADYLGELERRAASEEEARSRLAFLQALMNAIPNPIYYRDFTGRFVDCNDSFARMVLGCAREDVRGRPPGDFPDVYPADVAGAVLRDDDELRHVGGTRSGEQTLRCADGAAHHFSVAKTVFAGGTAGEGGIIGVLTDLTARRRAEDARRLLEQAVENFSGALLILDGEGFIRYANPAFATITGWPRTDAVDRRLADLGAAGEVGGAAAGSGAATAGGGSGDAGFAALLAARAQGKAWSGQIRLRRGDGRPFDAECRLAPLRDATGAVTHFVCTIEDVSERLQLQARLSQVQ</sequence>
<dbReference type="SMART" id="SM00304">
    <property type="entry name" value="HAMP"/>
    <property type="match status" value="1"/>
</dbReference>
<evidence type="ECO:0000256" key="4">
    <source>
        <dbReference type="ARBA" id="ARBA00022989"/>
    </source>
</evidence>
<evidence type="ECO:0000256" key="1">
    <source>
        <dbReference type="ARBA" id="ARBA00004651"/>
    </source>
</evidence>
<dbReference type="InterPro" id="IPR000014">
    <property type="entry name" value="PAS"/>
</dbReference>
<protein>
    <submittedName>
        <fullName evidence="10">Putative PAS/PAC sensor protein</fullName>
    </submittedName>
</protein>
<dbReference type="InterPro" id="IPR004010">
    <property type="entry name" value="Double_Cache_2"/>
</dbReference>
<dbReference type="SMART" id="SM01049">
    <property type="entry name" value="Cache_2"/>
    <property type="match status" value="1"/>
</dbReference>
<dbReference type="PANTHER" id="PTHR44757">
    <property type="entry name" value="DIGUANYLATE CYCLASE DGCP"/>
    <property type="match status" value="1"/>
</dbReference>
<feature type="transmembrane region" description="Helical" evidence="6">
    <location>
        <begin position="307"/>
        <end position="326"/>
    </location>
</feature>
<dbReference type="Pfam" id="PF08448">
    <property type="entry name" value="PAS_4"/>
    <property type="match status" value="1"/>
</dbReference>
<feature type="domain" description="PAC" evidence="8">
    <location>
        <begin position="633"/>
        <end position="685"/>
    </location>
</feature>
<evidence type="ECO:0000256" key="5">
    <source>
        <dbReference type="ARBA" id="ARBA00023136"/>
    </source>
</evidence>
<dbReference type="PROSITE" id="PS50112">
    <property type="entry name" value="PAS"/>
    <property type="match status" value="1"/>
</dbReference>
<evidence type="ECO:0000259" key="9">
    <source>
        <dbReference type="PROSITE" id="PS50885"/>
    </source>
</evidence>
<evidence type="ECO:0000259" key="7">
    <source>
        <dbReference type="PROSITE" id="PS50112"/>
    </source>
</evidence>